<evidence type="ECO:0000313" key="3">
    <source>
        <dbReference type="EMBL" id="WQG92808.1"/>
    </source>
</evidence>
<dbReference type="OrthoDB" id="681107at2"/>
<dbReference type="STRING" id="1004.SAMN05661012_02235"/>
<sequence length="77" mass="7422">MKNALKIGFLALALGVFATACGGNSGENATDSTAAATTQNIDSVANAAQDSIAAKADTAKAAVDSVAAAAKDTAAKH</sequence>
<evidence type="ECO:0000313" key="4">
    <source>
        <dbReference type="Proteomes" id="UP000183788"/>
    </source>
</evidence>
<dbReference type="PROSITE" id="PS51257">
    <property type="entry name" value="PROKAR_LIPOPROTEIN"/>
    <property type="match status" value="1"/>
</dbReference>
<reference evidence="2 4" key="1">
    <citation type="submission" date="2016-11" db="EMBL/GenBank/DDBJ databases">
        <authorList>
            <person name="Jaros S."/>
            <person name="Januszkiewicz K."/>
            <person name="Wedrychowicz H."/>
        </authorList>
    </citation>
    <scope>NUCLEOTIDE SEQUENCE [LARGE SCALE GENOMIC DNA]</scope>
    <source>
        <strain evidence="2 4">DSM 784</strain>
    </source>
</reference>
<gene>
    <name evidence="2" type="ORF">SAMN05661012_02235</name>
    <name evidence="3" type="ORF">SR876_14915</name>
</gene>
<dbReference type="AlphaFoldDB" id="A0A1K1PUF2"/>
<proteinExistence type="predicted"/>
<dbReference type="EMBL" id="FPIZ01000006">
    <property type="protein sequence ID" value="SFW51101.1"/>
    <property type="molecule type" value="Genomic_DNA"/>
</dbReference>
<reference evidence="3 5" key="2">
    <citation type="submission" date="2023-11" db="EMBL/GenBank/DDBJ databases">
        <title>MicrobeMod: A computational toolkit for identifying prokaryotic methylation and restriction-modification with nanopore sequencing.</title>
        <authorList>
            <person name="Crits-Christoph A."/>
            <person name="Kang S.C."/>
            <person name="Lee H."/>
            <person name="Ostrov N."/>
        </authorList>
    </citation>
    <scope>NUCLEOTIDE SEQUENCE [LARGE SCALE GENOMIC DNA]</scope>
    <source>
        <strain evidence="3 5">ATCC 23090</strain>
    </source>
</reference>
<name>A0A1K1PUF2_9BACT</name>
<keyword evidence="5" id="KW-1185">Reference proteome</keyword>
<dbReference type="Proteomes" id="UP000183788">
    <property type="component" value="Unassembled WGS sequence"/>
</dbReference>
<evidence type="ECO:0000313" key="5">
    <source>
        <dbReference type="Proteomes" id="UP001326715"/>
    </source>
</evidence>
<dbReference type="Proteomes" id="UP001326715">
    <property type="component" value="Chromosome"/>
</dbReference>
<evidence type="ECO:0000313" key="2">
    <source>
        <dbReference type="EMBL" id="SFW51101.1"/>
    </source>
</evidence>
<dbReference type="EMBL" id="CP140154">
    <property type="protein sequence ID" value="WQG92808.1"/>
    <property type="molecule type" value="Genomic_DNA"/>
</dbReference>
<evidence type="ECO:0000256" key="1">
    <source>
        <dbReference type="SAM" id="SignalP"/>
    </source>
</evidence>
<protein>
    <recommendedName>
        <fullName evidence="6">Lipoprotein</fullName>
    </recommendedName>
</protein>
<feature type="signal peptide" evidence="1">
    <location>
        <begin position="1"/>
        <end position="22"/>
    </location>
</feature>
<accession>A0A1K1PUF2</accession>
<dbReference type="RefSeq" id="WP_072359910.1">
    <property type="nucleotide sequence ID" value="NZ_CBHWAX010000036.1"/>
</dbReference>
<evidence type="ECO:0008006" key="6">
    <source>
        <dbReference type="Google" id="ProtNLM"/>
    </source>
</evidence>
<organism evidence="2 4">
    <name type="scientific">Chitinophaga sancti</name>
    <dbReference type="NCBI Taxonomy" id="1004"/>
    <lineage>
        <taxon>Bacteria</taxon>
        <taxon>Pseudomonadati</taxon>
        <taxon>Bacteroidota</taxon>
        <taxon>Chitinophagia</taxon>
        <taxon>Chitinophagales</taxon>
        <taxon>Chitinophagaceae</taxon>
        <taxon>Chitinophaga</taxon>
    </lineage>
</organism>
<feature type="chain" id="PRO_5013018367" description="Lipoprotein" evidence="1">
    <location>
        <begin position="23"/>
        <end position="77"/>
    </location>
</feature>
<keyword evidence="1" id="KW-0732">Signal</keyword>